<evidence type="ECO:0000313" key="7">
    <source>
        <dbReference type="Proteomes" id="UP000295341"/>
    </source>
</evidence>
<evidence type="ECO:0000256" key="4">
    <source>
        <dbReference type="ARBA" id="ARBA00023136"/>
    </source>
</evidence>
<gene>
    <name evidence="6" type="ORF">DFR24_1397</name>
</gene>
<dbReference type="AlphaFoldDB" id="A0A4S3K883"/>
<evidence type="ECO:0000256" key="3">
    <source>
        <dbReference type="ARBA" id="ARBA00022989"/>
    </source>
</evidence>
<feature type="transmembrane region" description="Helical" evidence="5">
    <location>
        <begin position="262"/>
        <end position="280"/>
    </location>
</feature>
<protein>
    <submittedName>
        <fullName evidence="6">BASS family bile acid:Na+ symporter</fullName>
    </submittedName>
</protein>
<keyword evidence="7" id="KW-1185">Reference proteome</keyword>
<dbReference type="PANTHER" id="PTHR10361">
    <property type="entry name" value="SODIUM-BILE ACID COTRANSPORTER"/>
    <property type="match status" value="1"/>
</dbReference>
<comment type="caution">
    <text evidence="6">The sequence shown here is derived from an EMBL/GenBank/DDBJ whole genome shotgun (WGS) entry which is preliminary data.</text>
</comment>
<organism evidence="6 7">
    <name type="scientific">Panacagrimonas perspica</name>
    <dbReference type="NCBI Taxonomy" id="381431"/>
    <lineage>
        <taxon>Bacteria</taxon>
        <taxon>Pseudomonadati</taxon>
        <taxon>Pseudomonadota</taxon>
        <taxon>Gammaproteobacteria</taxon>
        <taxon>Nevskiales</taxon>
        <taxon>Nevskiaceae</taxon>
        <taxon>Panacagrimonas</taxon>
    </lineage>
</organism>
<feature type="transmembrane region" description="Helical" evidence="5">
    <location>
        <begin position="41"/>
        <end position="63"/>
    </location>
</feature>
<keyword evidence="3 5" id="KW-1133">Transmembrane helix</keyword>
<dbReference type="InterPro" id="IPR004710">
    <property type="entry name" value="Bilac:Na_transpt"/>
</dbReference>
<accession>A0A4S3K883</accession>
<dbReference type="EMBL" id="SOBT01000008">
    <property type="protein sequence ID" value="TDU32009.1"/>
    <property type="molecule type" value="Genomic_DNA"/>
</dbReference>
<dbReference type="InterPro" id="IPR038770">
    <property type="entry name" value="Na+/solute_symporter_sf"/>
</dbReference>
<dbReference type="Pfam" id="PF01758">
    <property type="entry name" value="SBF"/>
    <property type="match status" value="1"/>
</dbReference>
<feature type="transmembrane region" description="Helical" evidence="5">
    <location>
        <begin position="233"/>
        <end position="256"/>
    </location>
</feature>
<proteinExistence type="predicted"/>
<feature type="transmembrane region" description="Helical" evidence="5">
    <location>
        <begin position="100"/>
        <end position="127"/>
    </location>
</feature>
<dbReference type="RefSeq" id="WP_162851083.1">
    <property type="nucleotide sequence ID" value="NZ_MWIN01000004.1"/>
</dbReference>
<keyword evidence="2 5" id="KW-0812">Transmembrane</keyword>
<feature type="transmembrane region" description="Helical" evidence="5">
    <location>
        <begin position="69"/>
        <end position="88"/>
    </location>
</feature>
<dbReference type="Gene3D" id="1.20.1530.20">
    <property type="match status" value="1"/>
</dbReference>
<feature type="transmembrane region" description="Helical" evidence="5">
    <location>
        <begin position="195"/>
        <end position="221"/>
    </location>
</feature>
<sequence length="288" mass="30639">MTSSFFATTLLPLALFVIMTGLGLSLTMADFRRVLVYPRGMVIGLGNLLLISPLLAFLAAVVFRLPPELAVGMVLLGAAPGGTTANLLTHLARGDTALSVTITAVSSLAAVITTPLFLGLATWHFLGEQTEAQIDMTRIVLRVLTITIVPLVFGMLVRAWAPGFAKGAEPWVKRVALVFFVIVVGGAIYEARNEGLNMLVAVGAATLTLNLCAMSLSWFIARRAKLDLRQSTAIAIELGVHNTTLTMAVGAMIAPVYMIPGAVYGIQMILTASVFVWMIGRRNAAETP</sequence>
<reference evidence="6 7" key="1">
    <citation type="submission" date="2019-03" db="EMBL/GenBank/DDBJ databases">
        <title>Genomic Encyclopedia of Type Strains, Phase IV (KMG-IV): sequencing the most valuable type-strain genomes for metagenomic binning, comparative biology and taxonomic classification.</title>
        <authorList>
            <person name="Goeker M."/>
        </authorList>
    </citation>
    <scope>NUCLEOTIDE SEQUENCE [LARGE SCALE GENOMIC DNA]</scope>
    <source>
        <strain evidence="6 7">DSM 26377</strain>
    </source>
</reference>
<dbReference type="GO" id="GO:0016020">
    <property type="term" value="C:membrane"/>
    <property type="evidence" value="ECO:0007669"/>
    <property type="project" value="UniProtKB-SubCell"/>
</dbReference>
<evidence type="ECO:0000256" key="1">
    <source>
        <dbReference type="ARBA" id="ARBA00004141"/>
    </source>
</evidence>
<dbReference type="Proteomes" id="UP000295341">
    <property type="component" value="Unassembled WGS sequence"/>
</dbReference>
<feature type="transmembrane region" description="Helical" evidence="5">
    <location>
        <begin position="6"/>
        <end position="29"/>
    </location>
</feature>
<comment type="subcellular location">
    <subcellularLocation>
        <location evidence="1">Membrane</location>
        <topology evidence="1">Multi-pass membrane protein</topology>
    </subcellularLocation>
</comment>
<name>A0A4S3K883_9GAMM</name>
<dbReference type="PANTHER" id="PTHR10361:SF24">
    <property type="entry name" value="P3 PROTEIN"/>
    <property type="match status" value="1"/>
</dbReference>
<feature type="transmembrane region" description="Helical" evidence="5">
    <location>
        <begin position="139"/>
        <end position="159"/>
    </location>
</feature>
<keyword evidence="4 5" id="KW-0472">Membrane</keyword>
<dbReference type="InterPro" id="IPR002657">
    <property type="entry name" value="BilAc:Na_symport/Acr3"/>
</dbReference>
<evidence type="ECO:0000256" key="2">
    <source>
        <dbReference type="ARBA" id="ARBA00022692"/>
    </source>
</evidence>
<evidence type="ECO:0000313" key="6">
    <source>
        <dbReference type="EMBL" id="TDU32009.1"/>
    </source>
</evidence>
<evidence type="ECO:0000256" key="5">
    <source>
        <dbReference type="SAM" id="Phobius"/>
    </source>
</evidence>
<feature type="transmembrane region" description="Helical" evidence="5">
    <location>
        <begin position="171"/>
        <end position="189"/>
    </location>
</feature>